<proteinExistence type="predicted"/>
<gene>
    <name evidence="1" type="ORF">WMO75_09265</name>
</gene>
<reference evidence="1 2" key="1">
    <citation type="submission" date="2024-03" db="EMBL/GenBank/DDBJ databases">
        <title>Human intestinal bacterial collection.</title>
        <authorList>
            <person name="Pauvert C."/>
            <person name="Hitch T.C.A."/>
            <person name="Clavel T."/>
        </authorList>
    </citation>
    <scope>NUCLEOTIDE SEQUENCE [LARGE SCALE GENOMIC DNA]</scope>
    <source>
        <strain evidence="1 2">CLA-AA-H95</strain>
    </source>
</reference>
<evidence type="ECO:0000313" key="1">
    <source>
        <dbReference type="EMBL" id="MEQ2358517.1"/>
    </source>
</evidence>
<organism evidence="1 2">
    <name type="scientific">Blautia intestinihominis</name>
    <dbReference type="NCBI Taxonomy" id="3133152"/>
    <lineage>
        <taxon>Bacteria</taxon>
        <taxon>Bacillati</taxon>
        <taxon>Bacillota</taxon>
        <taxon>Clostridia</taxon>
        <taxon>Lachnospirales</taxon>
        <taxon>Lachnospiraceae</taxon>
        <taxon>Blautia</taxon>
    </lineage>
</organism>
<accession>A0ABV1AL46</accession>
<protein>
    <submittedName>
        <fullName evidence="1">Uncharacterized protein</fullName>
    </submittedName>
</protein>
<keyword evidence="2" id="KW-1185">Reference proteome</keyword>
<dbReference type="RefSeq" id="WP_022214849.1">
    <property type="nucleotide sequence ID" value="NZ_JBBMEI010000025.1"/>
</dbReference>
<dbReference type="Proteomes" id="UP001446032">
    <property type="component" value="Unassembled WGS sequence"/>
</dbReference>
<comment type="caution">
    <text evidence="1">The sequence shown here is derived from an EMBL/GenBank/DDBJ whole genome shotgun (WGS) entry which is preliminary data.</text>
</comment>
<sequence length="90" mass="9824">MTQEWQNDPKLQNIDPSKLALLQNLADQSGGRSPSDMLPFLMSAAAQGRQNGLQFSSDEIGAILNVLKAGKSPKEAAKLDQIVSLMRMIR</sequence>
<evidence type="ECO:0000313" key="2">
    <source>
        <dbReference type="Proteomes" id="UP001446032"/>
    </source>
</evidence>
<dbReference type="EMBL" id="JBBMEI010000025">
    <property type="protein sequence ID" value="MEQ2358517.1"/>
    <property type="molecule type" value="Genomic_DNA"/>
</dbReference>
<name>A0ABV1AL46_9FIRM</name>